<dbReference type="AlphaFoldDB" id="D4XL11"/>
<protein>
    <submittedName>
        <fullName evidence="1">Uncharacterized protein</fullName>
    </submittedName>
</protein>
<dbReference type="EMBL" id="ADMT01000075">
    <property type="protein sequence ID" value="EFF84152.1"/>
    <property type="molecule type" value="Genomic_DNA"/>
</dbReference>
<reference evidence="2" key="1">
    <citation type="submission" date="2010-03" db="EMBL/GenBank/DDBJ databases">
        <title>Complete sequence of Mobiluncus curtisii ATCC 43063.</title>
        <authorList>
            <person name="Muzny D."/>
            <person name="Qin X."/>
            <person name="Deng J."/>
            <person name="Jiang H."/>
            <person name="Liu Y."/>
            <person name="Qu J."/>
            <person name="Song X.-Z."/>
            <person name="Zhang L."/>
            <person name="Thornton R."/>
            <person name="Coyle M."/>
            <person name="Francisco L."/>
            <person name="Jackson L."/>
            <person name="Javaid M."/>
            <person name="Korchina V."/>
            <person name="Kovar C."/>
            <person name="Mata R."/>
            <person name="Mathew T."/>
            <person name="Ngo R."/>
            <person name="Nguyen L."/>
            <person name="Nguyen N."/>
            <person name="Okwuonu G."/>
            <person name="Ongeri F."/>
            <person name="Pham C."/>
            <person name="Simmons D."/>
            <person name="Wilczek-Boney K."/>
            <person name="Hale W."/>
            <person name="Jakkamsetti A."/>
            <person name="Pham P."/>
            <person name="Ruth R."/>
            <person name="San Lucas F."/>
            <person name="Warren J."/>
            <person name="Zhang J."/>
            <person name="Zhao Z."/>
            <person name="Zhou C."/>
            <person name="Zhu D."/>
            <person name="Lee S."/>
            <person name="Bess C."/>
            <person name="Blankenburg K."/>
            <person name="Forbes L."/>
            <person name="Fu Q."/>
            <person name="Gubbala S."/>
            <person name="Hirani K."/>
            <person name="Jayaseelan J.C."/>
            <person name="Lara F."/>
            <person name="Munidasa M."/>
            <person name="Palculict T."/>
            <person name="Patil S."/>
            <person name="Pu L.-L."/>
            <person name="Saada N."/>
            <person name="Tang L."/>
            <person name="Weissenberger G."/>
            <person name="Zhu Y."/>
            <person name="Hemphill L."/>
            <person name="Shang Y."/>
            <person name="Youmans B."/>
            <person name="Ayvaz T."/>
            <person name="Ross M."/>
            <person name="Santibanez J."/>
            <person name="Aqrawi P."/>
            <person name="Gross S."/>
            <person name="Joshi V."/>
            <person name="Fowler G."/>
            <person name="Nazareth L."/>
            <person name="Reid J."/>
            <person name="Worley K."/>
            <person name="Petrosino J."/>
            <person name="Highlander S."/>
            <person name="Gibbs R."/>
            <person name="Gibbs R."/>
        </authorList>
    </citation>
    <scope>NUCLEOTIDE SEQUENCE [LARGE SCALE GENOMIC DNA]</scope>
    <source>
        <strain evidence="2">ATCC 19194</strain>
    </source>
</reference>
<evidence type="ECO:0000313" key="1">
    <source>
        <dbReference type="EMBL" id="EFF84152.1"/>
    </source>
</evidence>
<dbReference type="HOGENOM" id="CLU_2968812_0_0_6"/>
<sequence length="58" mass="6484">MAAALLGCGNMDVLSAQQMVLPTLSKNKVGSCLRKTFKLYTKFEAVTFINELNLIYRK</sequence>
<comment type="caution">
    <text evidence="1">The sequence shown here is derived from an EMBL/GenBank/DDBJ whole genome shotgun (WGS) entry which is preliminary data.</text>
</comment>
<accession>D4XL11</accession>
<evidence type="ECO:0000313" key="2">
    <source>
        <dbReference type="Proteomes" id="UP000003085"/>
    </source>
</evidence>
<name>D4XL11_ACIHA</name>
<dbReference type="Proteomes" id="UP000003085">
    <property type="component" value="Unassembled WGS sequence"/>
</dbReference>
<organism evidence="1 2">
    <name type="scientific">Acinetobacter haemolyticus ATCC 19194</name>
    <dbReference type="NCBI Taxonomy" id="707232"/>
    <lineage>
        <taxon>Bacteria</taxon>
        <taxon>Pseudomonadati</taxon>
        <taxon>Pseudomonadota</taxon>
        <taxon>Gammaproteobacteria</taxon>
        <taxon>Moraxellales</taxon>
        <taxon>Moraxellaceae</taxon>
        <taxon>Acinetobacter</taxon>
    </lineage>
</organism>
<gene>
    <name evidence="1" type="ORF">HMP0015_0403</name>
</gene>
<proteinExistence type="predicted"/>